<dbReference type="EMBL" id="OV696700">
    <property type="protein sequence ID" value="CAH1246837.1"/>
    <property type="molecule type" value="Genomic_DNA"/>
</dbReference>
<keyword evidence="2" id="KW-0732">Signal</keyword>
<dbReference type="Proteomes" id="UP000838412">
    <property type="component" value="Chromosome 15"/>
</dbReference>
<dbReference type="InterPro" id="IPR008139">
    <property type="entry name" value="SaposinB_dom"/>
</dbReference>
<dbReference type="SUPFAM" id="SSF47862">
    <property type="entry name" value="Saposin"/>
    <property type="match status" value="2"/>
</dbReference>
<reference evidence="4" key="1">
    <citation type="submission" date="2022-01" db="EMBL/GenBank/DDBJ databases">
        <authorList>
            <person name="Braso-Vives M."/>
        </authorList>
    </citation>
    <scope>NUCLEOTIDE SEQUENCE</scope>
</reference>
<feature type="chain" id="PRO_5035444608" evidence="2">
    <location>
        <begin position="23"/>
        <end position="196"/>
    </location>
</feature>
<evidence type="ECO:0000256" key="1">
    <source>
        <dbReference type="ARBA" id="ARBA00023157"/>
    </source>
</evidence>
<gene>
    <name evidence="4" type="primary">Hypp7790</name>
    <name evidence="4" type="ORF">BLAG_LOCUS8717</name>
</gene>
<sequence>MAFSWMLFCSLMVVIAGTPVSGSPSNGSDKIECFATVEMVRAYLMKDSTQQFVSSALKKGCLSVYSKDKDVSDIHAFCDQGVKVAMSDINDFANSKLQPKEICHLRNYTDNEVNKEIQLDSFGDVVCRTAVSFFGYVLENHGGLIANATGGICNYIPLPSFQSPCKDLVSQFMMQLFKGIQEDVCPIALCNAILGN</sequence>
<keyword evidence="1" id="KW-1015">Disulfide bond</keyword>
<dbReference type="AlphaFoldDB" id="A0A8J9Z461"/>
<organism evidence="4 5">
    <name type="scientific">Branchiostoma lanceolatum</name>
    <name type="common">Common lancelet</name>
    <name type="synonym">Amphioxus lanceolatum</name>
    <dbReference type="NCBI Taxonomy" id="7740"/>
    <lineage>
        <taxon>Eukaryota</taxon>
        <taxon>Metazoa</taxon>
        <taxon>Chordata</taxon>
        <taxon>Cephalochordata</taxon>
        <taxon>Leptocardii</taxon>
        <taxon>Amphioxiformes</taxon>
        <taxon>Branchiostomatidae</taxon>
        <taxon>Branchiostoma</taxon>
    </lineage>
</organism>
<protein>
    <submittedName>
        <fullName evidence="4">Hypp7790 protein</fullName>
    </submittedName>
</protein>
<accession>A0A8J9Z461</accession>
<dbReference type="OrthoDB" id="10386778at2759"/>
<feature type="signal peptide" evidence="2">
    <location>
        <begin position="1"/>
        <end position="22"/>
    </location>
</feature>
<feature type="domain" description="Saposin B-type" evidence="3">
    <location>
        <begin position="120"/>
        <end position="196"/>
    </location>
</feature>
<proteinExistence type="predicted"/>
<evidence type="ECO:0000259" key="3">
    <source>
        <dbReference type="PROSITE" id="PS50015"/>
    </source>
</evidence>
<evidence type="ECO:0000313" key="4">
    <source>
        <dbReference type="EMBL" id="CAH1246837.1"/>
    </source>
</evidence>
<dbReference type="InterPro" id="IPR011001">
    <property type="entry name" value="Saposin-like"/>
</dbReference>
<dbReference type="Gene3D" id="1.10.225.10">
    <property type="entry name" value="Saposin-like"/>
    <property type="match status" value="2"/>
</dbReference>
<dbReference type="PROSITE" id="PS50015">
    <property type="entry name" value="SAP_B"/>
    <property type="match status" value="1"/>
</dbReference>
<keyword evidence="5" id="KW-1185">Reference proteome</keyword>
<name>A0A8J9Z461_BRALA</name>
<evidence type="ECO:0000256" key="2">
    <source>
        <dbReference type="SAM" id="SignalP"/>
    </source>
</evidence>
<evidence type="ECO:0000313" key="5">
    <source>
        <dbReference type="Proteomes" id="UP000838412"/>
    </source>
</evidence>